<dbReference type="KEGG" id="trr:M419DRAFT_128444"/>
<feature type="region of interest" description="Disordered" evidence="1">
    <location>
        <begin position="70"/>
        <end position="120"/>
    </location>
</feature>
<feature type="compositionally biased region" description="Polar residues" evidence="1">
    <location>
        <begin position="159"/>
        <end position="170"/>
    </location>
</feature>
<dbReference type="OrthoDB" id="4156126at2759"/>
<organism evidence="2 3">
    <name type="scientific">Hypocrea jecorina (strain ATCC 56765 / BCRC 32924 / NRRL 11460 / Rut C-30)</name>
    <name type="common">Trichoderma reesei</name>
    <dbReference type="NCBI Taxonomy" id="1344414"/>
    <lineage>
        <taxon>Eukaryota</taxon>
        <taxon>Fungi</taxon>
        <taxon>Dikarya</taxon>
        <taxon>Ascomycota</taxon>
        <taxon>Pezizomycotina</taxon>
        <taxon>Sordariomycetes</taxon>
        <taxon>Hypocreomycetidae</taxon>
        <taxon>Hypocreales</taxon>
        <taxon>Hypocreaceae</taxon>
        <taxon>Trichoderma</taxon>
    </lineage>
</organism>
<feature type="region of interest" description="Disordered" evidence="1">
    <location>
        <begin position="238"/>
        <end position="274"/>
    </location>
</feature>
<feature type="region of interest" description="Disordered" evidence="1">
    <location>
        <begin position="1"/>
        <end position="40"/>
    </location>
</feature>
<dbReference type="Proteomes" id="UP000024376">
    <property type="component" value="Unassembled WGS sequence"/>
</dbReference>
<gene>
    <name evidence="2" type="ORF">M419DRAFT_128444</name>
</gene>
<evidence type="ECO:0000256" key="1">
    <source>
        <dbReference type="SAM" id="MobiDB-lite"/>
    </source>
</evidence>
<feature type="region of interest" description="Disordered" evidence="1">
    <location>
        <begin position="392"/>
        <end position="456"/>
    </location>
</feature>
<feature type="compositionally biased region" description="Polar residues" evidence="1">
    <location>
        <begin position="392"/>
        <end position="402"/>
    </location>
</feature>
<sequence>MDAARLRQRSASHSSLRSQYRYQSRMSNYTNPRPSGQRHPLRSVNEHAALLRSPGPLESMLKTTTETGDIGIFSIRPNPSSTFGRPTRSRSHPREASLPFPPRPSGYDENYYRHPNDRRRMRSYRDTASEIISLYGSGSQQTLMSSVSPASLEDDPRSYSMTTTPSSKRIPSQKSTGTLQSQSSGSGYQRPRSPFPYPTRLKRPGVRPASPALRDNGDVDYSRMVELDRFSQRTVHGSYKPTFSHGSRRPLPTAFRPDVNRSTMSLPSRSLTSPYYHSPAPCDARAAGSSMSWGIPRQSSRHRRGSADQSTRSPSLTSIVEMYDRPITSNVNCASPVQSPGPLFYDYSEQFEDEPPWDGEMDLPLHPIPKRAENIRQSLLLMDDIEGNFDLGSNYSDSTKSDAQAAGEPSAEPCHSPDAVDCNTQDTEAKQLTPGDDLHAIGSDSPVHSNPCGVPMITICDEEDSQPRRLVNDASPDTEADAVDMLSLMSDSSSLRSNSPLETPPKVAETKFDVVSELQSRQPSQVGFSKARYSLDPALSELASIVTSFDHSERVPGPKDGEVQCVSGERHDTFVYSQGEPHPGALNWSKRWPSPSPPRRVGEEGGVYQKRHRRNGAASRISITGIVPDSYIKRTPERRNSLQILSPAPISPARQLRVKESIPQLMKALPPLPREAEKLSGYGTAGIPTPSDYMANDPLMLSRDGLAEMKRRLEARQKAAPPTTPQGFQSTQPRFRVRAHATPSSLLGKSGAAACSTSSQRPTFTSTQEFYGSASRSKLRLKATPSQAGQVQSDQSWLSPWSNRLKQCNSLAELSPCIKRDAFDDKGEIDKGTKGRGSSFDSSSCDSVTVEVKPIRFEPSPQPSDQFNIPYPPSPAKAEVHPSAIPPVNCGALLVETGDSCAGHRPSESHGLRGKLSMLRLRFANTQKYEGAMLPVTTTVPTPGIIANQSINEWYNAGINSNPERPAAEQEKVEWRVKRWARAARKAVRLYVRKTLERSPRASA</sequence>
<feature type="region of interest" description="Disordered" evidence="1">
    <location>
        <begin position="287"/>
        <end position="314"/>
    </location>
</feature>
<feature type="compositionally biased region" description="Polar residues" evidence="1">
    <location>
        <begin position="260"/>
        <end position="274"/>
    </location>
</feature>
<evidence type="ECO:0000313" key="3">
    <source>
        <dbReference type="Proteomes" id="UP000024376"/>
    </source>
</evidence>
<reference evidence="3" key="1">
    <citation type="journal article" date="2013" name="Ind. Biotechnol.">
        <title>Comparative genomics analysis of Trichoderma reesei strains.</title>
        <authorList>
            <person name="Koike H."/>
            <person name="Aerts A."/>
            <person name="LaButti K."/>
            <person name="Grigoriev I.V."/>
            <person name="Baker S.E."/>
        </authorList>
    </citation>
    <scope>NUCLEOTIDE SEQUENCE [LARGE SCALE GENOMIC DNA]</scope>
    <source>
        <strain evidence="3">ATCC 56765 / BCRC 32924 / NRRL 11460 / Rut C-30</strain>
    </source>
</reference>
<feature type="region of interest" description="Disordered" evidence="1">
    <location>
        <begin position="138"/>
        <end position="217"/>
    </location>
</feature>
<protein>
    <submittedName>
        <fullName evidence="2">Uncharacterized protein</fullName>
    </submittedName>
</protein>
<feature type="compositionally biased region" description="Low complexity" evidence="1">
    <location>
        <begin position="12"/>
        <end position="29"/>
    </location>
</feature>
<feature type="compositionally biased region" description="Basic residues" evidence="1">
    <location>
        <begin position="1"/>
        <end position="10"/>
    </location>
</feature>
<feature type="region of interest" description="Disordered" evidence="1">
    <location>
        <begin position="591"/>
        <end position="615"/>
    </location>
</feature>
<name>A0A024SIN3_HYPJR</name>
<feature type="compositionally biased region" description="Low complexity" evidence="1">
    <location>
        <begin position="172"/>
        <end position="187"/>
    </location>
</feature>
<dbReference type="EMBL" id="KI911142">
    <property type="protein sequence ID" value="ETS04047.1"/>
    <property type="molecule type" value="Genomic_DNA"/>
</dbReference>
<feature type="compositionally biased region" description="Polar residues" evidence="1">
    <location>
        <begin position="138"/>
        <end position="149"/>
    </location>
</feature>
<dbReference type="AlphaFoldDB" id="A0A024SIN3"/>
<feature type="region of interest" description="Disordered" evidence="1">
    <location>
        <begin position="716"/>
        <end position="735"/>
    </location>
</feature>
<feature type="region of interest" description="Disordered" evidence="1">
    <location>
        <begin position="826"/>
        <end position="845"/>
    </location>
</feature>
<evidence type="ECO:0000313" key="2">
    <source>
        <dbReference type="EMBL" id="ETS04047.1"/>
    </source>
</evidence>
<accession>A0A024SIN3</accession>
<proteinExistence type="predicted"/>
<dbReference type="HOGENOM" id="CLU_010749_0_0_1"/>